<protein>
    <submittedName>
        <fullName evidence="1">Uncharacterized protein</fullName>
    </submittedName>
</protein>
<gene>
    <name evidence="1" type="ORF">M413DRAFT_448744</name>
</gene>
<keyword evidence="2" id="KW-1185">Reference proteome</keyword>
<sequence length="52" mass="5889">MTRVIDTTVREHIPEGLHGVICIPFLVESDSGVDKEQEYNDTPEILPIHWTG</sequence>
<reference evidence="2" key="2">
    <citation type="submission" date="2015-01" db="EMBL/GenBank/DDBJ databases">
        <title>Evolutionary Origins and Diversification of the Mycorrhizal Mutualists.</title>
        <authorList>
            <consortium name="DOE Joint Genome Institute"/>
            <consortium name="Mycorrhizal Genomics Consortium"/>
            <person name="Kohler A."/>
            <person name="Kuo A."/>
            <person name="Nagy L.G."/>
            <person name="Floudas D."/>
            <person name="Copeland A."/>
            <person name="Barry K.W."/>
            <person name="Cichocki N."/>
            <person name="Veneault-Fourrey C."/>
            <person name="LaButti K."/>
            <person name="Lindquist E.A."/>
            <person name="Lipzen A."/>
            <person name="Lundell T."/>
            <person name="Morin E."/>
            <person name="Murat C."/>
            <person name="Riley R."/>
            <person name="Ohm R."/>
            <person name="Sun H."/>
            <person name="Tunlid A."/>
            <person name="Henrissat B."/>
            <person name="Grigoriev I.V."/>
            <person name="Hibbett D.S."/>
            <person name="Martin F."/>
        </authorList>
    </citation>
    <scope>NUCLEOTIDE SEQUENCE [LARGE SCALE GENOMIC DNA]</scope>
    <source>
        <strain evidence="2">h7</strain>
    </source>
</reference>
<name>A0A0C3BY91_HEBCY</name>
<evidence type="ECO:0000313" key="1">
    <source>
        <dbReference type="EMBL" id="KIM37014.1"/>
    </source>
</evidence>
<proteinExistence type="predicted"/>
<accession>A0A0C3BY91</accession>
<organism evidence="1 2">
    <name type="scientific">Hebeloma cylindrosporum</name>
    <dbReference type="NCBI Taxonomy" id="76867"/>
    <lineage>
        <taxon>Eukaryota</taxon>
        <taxon>Fungi</taxon>
        <taxon>Dikarya</taxon>
        <taxon>Basidiomycota</taxon>
        <taxon>Agaricomycotina</taxon>
        <taxon>Agaricomycetes</taxon>
        <taxon>Agaricomycetidae</taxon>
        <taxon>Agaricales</taxon>
        <taxon>Agaricineae</taxon>
        <taxon>Hymenogastraceae</taxon>
        <taxon>Hebeloma</taxon>
    </lineage>
</organism>
<dbReference type="Proteomes" id="UP000053424">
    <property type="component" value="Unassembled WGS sequence"/>
</dbReference>
<dbReference type="AlphaFoldDB" id="A0A0C3BY91"/>
<evidence type="ECO:0000313" key="2">
    <source>
        <dbReference type="Proteomes" id="UP000053424"/>
    </source>
</evidence>
<dbReference type="HOGENOM" id="CLU_3087478_0_0_1"/>
<reference evidence="1 2" key="1">
    <citation type="submission" date="2014-04" db="EMBL/GenBank/DDBJ databases">
        <authorList>
            <consortium name="DOE Joint Genome Institute"/>
            <person name="Kuo A."/>
            <person name="Gay G."/>
            <person name="Dore J."/>
            <person name="Kohler A."/>
            <person name="Nagy L.G."/>
            <person name="Floudas D."/>
            <person name="Copeland A."/>
            <person name="Barry K.W."/>
            <person name="Cichocki N."/>
            <person name="Veneault-Fourrey C."/>
            <person name="LaButti K."/>
            <person name="Lindquist E.A."/>
            <person name="Lipzen A."/>
            <person name="Lundell T."/>
            <person name="Morin E."/>
            <person name="Murat C."/>
            <person name="Sun H."/>
            <person name="Tunlid A."/>
            <person name="Henrissat B."/>
            <person name="Grigoriev I.V."/>
            <person name="Hibbett D.S."/>
            <person name="Martin F."/>
            <person name="Nordberg H.P."/>
            <person name="Cantor M.N."/>
            <person name="Hua S.X."/>
        </authorList>
    </citation>
    <scope>NUCLEOTIDE SEQUENCE [LARGE SCALE GENOMIC DNA]</scope>
    <source>
        <strain evidence="2">h7</strain>
    </source>
</reference>
<dbReference type="EMBL" id="KN831800">
    <property type="protein sequence ID" value="KIM37014.1"/>
    <property type="molecule type" value="Genomic_DNA"/>
</dbReference>